<organism evidence="3 4">
    <name type="scientific">Beta vulgaris subsp. vulgaris</name>
    <name type="common">Beet</name>
    <dbReference type="NCBI Taxonomy" id="3555"/>
    <lineage>
        <taxon>Eukaryota</taxon>
        <taxon>Viridiplantae</taxon>
        <taxon>Streptophyta</taxon>
        <taxon>Embryophyta</taxon>
        <taxon>Tracheophyta</taxon>
        <taxon>Spermatophyta</taxon>
        <taxon>Magnoliopsida</taxon>
        <taxon>eudicotyledons</taxon>
        <taxon>Gunneridae</taxon>
        <taxon>Pentapetalae</taxon>
        <taxon>Caryophyllales</taxon>
        <taxon>Chenopodiaceae</taxon>
        <taxon>Betoideae</taxon>
        <taxon>Beta</taxon>
    </lineage>
</organism>
<dbReference type="eggNOG" id="KOG0698">
    <property type="taxonomic scope" value="Eukaryota"/>
</dbReference>
<sequence>MKAKGLQSLANKSLLDKTQEILSGWRDDEIFSSDDEYFTSDYEGYDGENETNNDARQNTMEAKMDALQSVEHGEDGNTKGNYSEVIQDPVRKSRVRLYGRGVTKTDLKKKDKNSGFIFPQEFLQSMETQLVQKLAPSVASAILSQIQAANPGVELVIPDFSNGTIPRDASRDQHPTSDTNEQASNGPQLLDCEVFDGHGGTDVASFVCNNLLKYIVNDPQFPVSLEKAVKCAFVKADYAFADSSVLDISSGTTVLTALFFGR</sequence>
<dbReference type="EMBL" id="KQ090511">
    <property type="protein sequence ID" value="KMS95223.1"/>
    <property type="molecule type" value="Genomic_DNA"/>
</dbReference>
<feature type="domain" description="PPM-type phosphatase" evidence="2">
    <location>
        <begin position="166"/>
        <end position="262"/>
    </location>
</feature>
<keyword evidence="4" id="KW-1185">Reference proteome</keyword>
<reference evidence="3 4" key="1">
    <citation type="journal article" date="2014" name="Nature">
        <title>The genome of the recently domesticated crop plant sugar beet (Beta vulgaris).</title>
        <authorList>
            <person name="Dohm J.C."/>
            <person name="Minoche A.E."/>
            <person name="Holtgrawe D."/>
            <person name="Capella-Gutierrez S."/>
            <person name="Zakrzewski F."/>
            <person name="Tafer H."/>
            <person name="Rupp O."/>
            <person name="Sorensen T.R."/>
            <person name="Stracke R."/>
            <person name="Reinhardt R."/>
            <person name="Goesmann A."/>
            <person name="Kraft T."/>
            <person name="Schulz B."/>
            <person name="Stadler P.F."/>
            <person name="Schmidt T."/>
            <person name="Gabaldon T."/>
            <person name="Lehrach H."/>
            <person name="Weisshaar B."/>
            <person name="Himmelbauer H."/>
        </authorList>
    </citation>
    <scope>NUCLEOTIDE SEQUENCE [LARGE SCALE GENOMIC DNA]</scope>
    <source>
        <tissue evidence="3">Taproot</tissue>
    </source>
</reference>
<evidence type="ECO:0000256" key="1">
    <source>
        <dbReference type="SAM" id="MobiDB-lite"/>
    </source>
</evidence>
<dbReference type="Proteomes" id="UP000035740">
    <property type="component" value="Unassembled WGS sequence"/>
</dbReference>
<evidence type="ECO:0000313" key="4">
    <source>
        <dbReference type="Proteomes" id="UP000035740"/>
    </source>
</evidence>
<feature type="compositionally biased region" description="Polar residues" evidence="1">
    <location>
        <begin position="176"/>
        <end position="187"/>
    </location>
</feature>
<proteinExistence type="predicted"/>
<protein>
    <recommendedName>
        <fullName evidence="2">PPM-type phosphatase domain-containing protein</fullName>
    </recommendedName>
</protein>
<dbReference type="InterPro" id="IPR036457">
    <property type="entry name" value="PPM-type-like_dom_sf"/>
</dbReference>
<dbReference type="AlphaFoldDB" id="A0A0J8B5P8"/>
<evidence type="ECO:0000259" key="2">
    <source>
        <dbReference type="PROSITE" id="PS51746"/>
    </source>
</evidence>
<dbReference type="PROSITE" id="PS51746">
    <property type="entry name" value="PPM_2"/>
    <property type="match status" value="1"/>
</dbReference>
<evidence type="ECO:0000313" key="3">
    <source>
        <dbReference type="EMBL" id="KMS95223.1"/>
    </source>
</evidence>
<dbReference type="Pfam" id="PF00481">
    <property type="entry name" value="PP2C"/>
    <property type="match status" value="1"/>
</dbReference>
<dbReference type="Gramene" id="KMS95223">
    <property type="protein sequence ID" value="KMS95223"/>
    <property type="gene ID" value="BVRB_010850"/>
</dbReference>
<dbReference type="Gene3D" id="3.60.40.10">
    <property type="entry name" value="PPM-type phosphatase domain"/>
    <property type="match status" value="1"/>
</dbReference>
<feature type="region of interest" description="Disordered" evidence="1">
    <location>
        <begin position="164"/>
        <end position="187"/>
    </location>
</feature>
<accession>A0A0J8B5P8</accession>
<gene>
    <name evidence="3" type="ORF">BVRB_010850</name>
</gene>
<dbReference type="SUPFAM" id="SSF81606">
    <property type="entry name" value="PP2C-like"/>
    <property type="match status" value="1"/>
</dbReference>
<dbReference type="InterPro" id="IPR001932">
    <property type="entry name" value="PPM-type_phosphatase-like_dom"/>
</dbReference>
<dbReference type="OrthoDB" id="1728699at2759"/>
<name>A0A0J8B5P8_BETVV</name>